<comment type="caution">
    <text evidence="1">The sequence shown here is derived from an EMBL/GenBank/DDBJ whole genome shotgun (WGS) entry which is preliminary data.</text>
</comment>
<reference evidence="1" key="1">
    <citation type="journal article" date="2015" name="Nature">
        <title>Complex archaea that bridge the gap between prokaryotes and eukaryotes.</title>
        <authorList>
            <person name="Spang A."/>
            <person name="Saw J.H."/>
            <person name="Jorgensen S.L."/>
            <person name="Zaremba-Niedzwiedzka K."/>
            <person name="Martijn J."/>
            <person name="Lind A.E."/>
            <person name="van Eijk R."/>
            <person name="Schleper C."/>
            <person name="Guy L."/>
            <person name="Ettema T.J."/>
        </authorList>
    </citation>
    <scope>NUCLEOTIDE SEQUENCE</scope>
</reference>
<sequence length="151" mass="17721">MASALQRRQVALLERLVGGDYKNGRLLIRDHPELRTMWTYETLNKMRDQLSILEFENSFNSKVKLAIRRYYDLRGEEGALRHCLAYDTSEESVILNLMREGEIRLMGRQVTVALNEWQDSNHNGNVAPTRREMEEILQMLSEGWVLEEDHV</sequence>
<name>A0A0F9K8G7_9ZZZZ</name>
<dbReference type="EMBL" id="LAZR01015760">
    <property type="protein sequence ID" value="KKM07488.1"/>
    <property type="molecule type" value="Genomic_DNA"/>
</dbReference>
<evidence type="ECO:0000313" key="1">
    <source>
        <dbReference type="EMBL" id="KKM07488.1"/>
    </source>
</evidence>
<dbReference type="AlphaFoldDB" id="A0A0F9K8G7"/>
<organism evidence="1">
    <name type="scientific">marine sediment metagenome</name>
    <dbReference type="NCBI Taxonomy" id="412755"/>
    <lineage>
        <taxon>unclassified sequences</taxon>
        <taxon>metagenomes</taxon>
        <taxon>ecological metagenomes</taxon>
    </lineage>
</organism>
<protein>
    <submittedName>
        <fullName evidence="1">Uncharacterized protein</fullName>
    </submittedName>
</protein>
<proteinExistence type="predicted"/>
<gene>
    <name evidence="1" type="ORF">LCGC14_1733450</name>
</gene>
<accession>A0A0F9K8G7</accession>